<dbReference type="EMBL" id="JADKPV010000001">
    <property type="protein sequence ID" value="MBF4500440.1"/>
    <property type="molecule type" value="Genomic_DNA"/>
</dbReference>
<sequence>MSSIISLYAEGDLTNADDAQKGMGISIHSLCAEGDVKLDQYFAAPAISIHSLYAEGDYRWSDDLMKSAISIHSLYAEGDHPS</sequence>
<reference evidence="1" key="1">
    <citation type="submission" date="2020-11" db="EMBL/GenBank/DDBJ databases">
        <title>Multidrug resistant novel bacterium Savagea serpentis sp. nov., isolated from the scats of a vine snake (Ahaetulla nasuta).</title>
        <authorList>
            <person name="Venkata Ramana V."/>
            <person name="Vikas Patil S."/>
            <person name="Yogita Lugani V."/>
        </authorList>
    </citation>
    <scope>NUCLEOTIDE SEQUENCE</scope>
    <source>
        <strain evidence="1">SN6</strain>
    </source>
</reference>
<protein>
    <submittedName>
        <fullName evidence="1">Uncharacterized protein</fullName>
    </submittedName>
</protein>
<organism evidence="1 2">
    <name type="scientific">Savagea serpentis</name>
    <dbReference type="NCBI Taxonomy" id="2785297"/>
    <lineage>
        <taxon>Bacteria</taxon>
        <taxon>Bacillati</taxon>
        <taxon>Bacillota</taxon>
        <taxon>Bacilli</taxon>
        <taxon>Bacillales</taxon>
        <taxon>Caryophanaceae</taxon>
        <taxon>Savagea</taxon>
    </lineage>
</organism>
<comment type="caution">
    <text evidence="1">The sequence shown here is derived from an EMBL/GenBank/DDBJ whole genome shotgun (WGS) entry which is preliminary data.</text>
</comment>
<accession>A0A8J7G1I2</accession>
<dbReference type="RefSeq" id="WP_194561880.1">
    <property type="nucleotide sequence ID" value="NZ_JADKPV010000001.1"/>
</dbReference>
<dbReference type="Proteomes" id="UP000622653">
    <property type="component" value="Unassembled WGS sequence"/>
</dbReference>
<name>A0A8J7G1I2_9BACL</name>
<keyword evidence="2" id="KW-1185">Reference proteome</keyword>
<proteinExistence type="predicted"/>
<evidence type="ECO:0000313" key="2">
    <source>
        <dbReference type="Proteomes" id="UP000622653"/>
    </source>
</evidence>
<dbReference type="AlphaFoldDB" id="A0A8J7G1I2"/>
<gene>
    <name evidence="1" type="ORF">IRY55_03605</name>
</gene>
<evidence type="ECO:0000313" key="1">
    <source>
        <dbReference type="EMBL" id="MBF4500440.1"/>
    </source>
</evidence>